<proteinExistence type="predicted"/>
<name>A0A182TUM7_9DIPT</name>
<reference evidence="2" key="1">
    <citation type="submission" date="2014-01" db="EMBL/GenBank/DDBJ databases">
        <title>The Genome Sequence of Anopheles melas CM1001059_A (V2).</title>
        <authorList>
            <consortium name="The Broad Institute Genomics Platform"/>
            <person name="Neafsey D.E."/>
            <person name="Besansky N."/>
            <person name="Howell P."/>
            <person name="Walton C."/>
            <person name="Young S.K."/>
            <person name="Zeng Q."/>
            <person name="Gargeya S."/>
            <person name="Fitzgerald M."/>
            <person name="Haas B."/>
            <person name="Abouelleil A."/>
            <person name="Allen A.W."/>
            <person name="Alvarado L."/>
            <person name="Arachchi H.M."/>
            <person name="Berlin A.M."/>
            <person name="Chapman S.B."/>
            <person name="Gainer-Dewar J."/>
            <person name="Goldberg J."/>
            <person name="Griggs A."/>
            <person name="Gujja S."/>
            <person name="Hansen M."/>
            <person name="Howarth C."/>
            <person name="Imamovic A."/>
            <person name="Ireland A."/>
            <person name="Larimer J."/>
            <person name="McCowan C."/>
            <person name="Murphy C."/>
            <person name="Pearson M."/>
            <person name="Poon T.W."/>
            <person name="Priest M."/>
            <person name="Roberts A."/>
            <person name="Saif S."/>
            <person name="Shea T."/>
            <person name="Sisk P."/>
            <person name="Sykes S."/>
            <person name="Wortman J."/>
            <person name="Nusbaum C."/>
            <person name="Birren B."/>
        </authorList>
    </citation>
    <scope>NUCLEOTIDE SEQUENCE [LARGE SCALE GENOMIC DNA]</scope>
    <source>
        <strain evidence="2">CM1001059</strain>
    </source>
</reference>
<dbReference type="Proteomes" id="UP000075902">
    <property type="component" value="Unassembled WGS sequence"/>
</dbReference>
<dbReference type="AlphaFoldDB" id="A0A182TUM7"/>
<organism evidence="1 2">
    <name type="scientific">Anopheles melas</name>
    <dbReference type="NCBI Taxonomy" id="34690"/>
    <lineage>
        <taxon>Eukaryota</taxon>
        <taxon>Metazoa</taxon>
        <taxon>Ecdysozoa</taxon>
        <taxon>Arthropoda</taxon>
        <taxon>Hexapoda</taxon>
        <taxon>Insecta</taxon>
        <taxon>Pterygota</taxon>
        <taxon>Neoptera</taxon>
        <taxon>Endopterygota</taxon>
        <taxon>Diptera</taxon>
        <taxon>Nematocera</taxon>
        <taxon>Culicoidea</taxon>
        <taxon>Culicidae</taxon>
        <taxon>Anophelinae</taxon>
        <taxon>Anopheles</taxon>
    </lineage>
</organism>
<sequence>MARFITSHSSSSSRAVAPSSSSSMRRFRLRCGPTLALMIDTIARLAGGRCEQYVDLWMGHMDMAKFKHRITADSNTLNITLTGCITNIPPGFAPSVSAASSPSVSVASPSPTPSSPLASGVGAVACSSCATCASCVVCASCSCSSPSSDKTGDGAVVIASSARHSHTAVRVEFFMIDVEQWK</sequence>
<keyword evidence="2" id="KW-1185">Reference proteome</keyword>
<accession>A0A182TUM7</accession>
<dbReference type="VEuPathDB" id="VectorBase:AMEC008600"/>
<reference evidence="1" key="2">
    <citation type="submission" date="2020-05" db="UniProtKB">
        <authorList>
            <consortium name="EnsemblMetazoa"/>
        </authorList>
    </citation>
    <scope>IDENTIFICATION</scope>
    <source>
        <strain evidence="1">CM1001059</strain>
    </source>
</reference>
<evidence type="ECO:0000313" key="2">
    <source>
        <dbReference type="Proteomes" id="UP000075902"/>
    </source>
</evidence>
<evidence type="ECO:0000313" key="1">
    <source>
        <dbReference type="EnsemblMetazoa" id="AMEC008600-PA"/>
    </source>
</evidence>
<protein>
    <submittedName>
        <fullName evidence="1">Uncharacterized protein</fullName>
    </submittedName>
</protein>
<dbReference type="EnsemblMetazoa" id="AMEC008600-RA">
    <property type="protein sequence ID" value="AMEC008600-PA"/>
    <property type="gene ID" value="AMEC008600"/>
</dbReference>